<dbReference type="InterPro" id="IPR000700">
    <property type="entry name" value="PAS-assoc_C"/>
</dbReference>
<protein>
    <submittedName>
        <fullName evidence="7">SpoIIE family protein phosphatase</fullName>
    </submittedName>
</protein>
<feature type="modified residue" description="4-aspartylphosphate" evidence="2">
    <location>
        <position position="57"/>
    </location>
</feature>
<dbReference type="SUPFAM" id="SSF52172">
    <property type="entry name" value="CheY-like"/>
    <property type="match status" value="1"/>
</dbReference>
<dbReference type="NCBIfam" id="TIGR00229">
    <property type="entry name" value="sensory_box"/>
    <property type="match status" value="1"/>
</dbReference>
<dbReference type="GO" id="GO:0000160">
    <property type="term" value="P:phosphorelay signal transduction system"/>
    <property type="evidence" value="ECO:0007669"/>
    <property type="project" value="InterPro"/>
</dbReference>
<dbReference type="InterPro" id="IPR052016">
    <property type="entry name" value="Bact_Sigma-Reg"/>
</dbReference>
<sequence>MSNQEKITILVADDESVSRKYLKMILQKDGYEIITVENGEKCLETYQQIFPDMVLLDGLMPVMDGFDCCRRLKELPKGNDTIVLMITGLDDRDSVNQAYEAGATDFLTKPINPAVLRRRIKYLLDVKKAERALKESEEKYRTLVENLREVIFYADKKGNLTFLNPAWQELTGLPPHSCLGHPLSIYLYPEDQPIYAQYWHCLVNSSEDTTSKLKCQVRYVKKNGNFGWMRIFASLIINDKGELEGVTGTINDITERKRIEQYQIIERDVIKILAQSEQKTEAIQKILKVIGNNLGLEIGEYWELKTEDNLIYPEIKWHINNQEIEKILSIREENLNSILWEKWDFTYDEFWLNNHKLLSSQNVVNLRHIFAFPVCNGEEKLGIITFFSRKSTQYDINLLENIVNLGNQIGQFIKRKQAEEKLKETNSLLQSELSTASEYVFSLLPSPEEHNLSVEQKFIPSSKLGGDIFDYYWLDEENIAIYLLDVAGHGIHSALLSVSILNLVRNNSLYNTNPYQPWTIITELNRLFQMDSDRLNYFTIWYGVYNTDTHELIYSSAGHPPAILIYQEDNQWRYEKLKTPSLPVGMIEDVEFDQSLCLVKPDSYLYIFSDGIYEIEQENENIWGLENFISLLVDTQAKYKGELQHLIKQIEKVNHSSNFNDDLSILKIHLP</sequence>
<dbReference type="InterPro" id="IPR001932">
    <property type="entry name" value="PPM-type_phosphatase-like_dom"/>
</dbReference>
<evidence type="ECO:0000256" key="2">
    <source>
        <dbReference type="PROSITE-ProRule" id="PRU00169"/>
    </source>
</evidence>
<proteinExistence type="predicted"/>
<dbReference type="PANTHER" id="PTHR43156:SF2">
    <property type="entry name" value="STAGE II SPORULATION PROTEIN E"/>
    <property type="match status" value="1"/>
</dbReference>
<feature type="domain" description="Response regulatory" evidence="4">
    <location>
        <begin position="8"/>
        <end position="124"/>
    </location>
</feature>
<feature type="coiled-coil region" evidence="3">
    <location>
        <begin position="119"/>
        <end position="146"/>
    </location>
</feature>
<keyword evidence="1" id="KW-0378">Hydrolase</keyword>
<reference evidence="7" key="1">
    <citation type="submission" date="2023-11" db="EMBL/GenBank/DDBJ databases">
        <title>Genome sequence of Cyanobacterium aponinum BCRC AL20115.</title>
        <authorList>
            <person name="Chang H.-Y."/>
            <person name="Lin K.-M."/>
            <person name="Hsueh H.-T."/>
            <person name="Chu H.-A."/>
            <person name="Kuo C.-H."/>
        </authorList>
    </citation>
    <scope>NUCLEOTIDE SEQUENCE</scope>
    <source>
        <strain evidence="7">AL20115</strain>
    </source>
</reference>
<organism evidence="7">
    <name type="scientific">Cyanobacterium aponinum AL20115</name>
    <dbReference type="NCBI Taxonomy" id="3090662"/>
    <lineage>
        <taxon>Bacteria</taxon>
        <taxon>Bacillati</taxon>
        <taxon>Cyanobacteriota</taxon>
        <taxon>Cyanophyceae</taxon>
        <taxon>Oscillatoriophycideae</taxon>
        <taxon>Chroococcales</taxon>
        <taxon>Geminocystaceae</taxon>
        <taxon>Cyanobacterium</taxon>
    </lineage>
</organism>
<evidence type="ECO:0000256" key="1">
    <source>
        <dbReference type="ARBA" id="ARBA00022801"/>
    </source>
</evidence>
<dbReference type="InterPro" id="IPR013767">
    <property type="entry name" value="PAS_fold"/>
</dbReference>
<dbReference type="Gene3D" id="3.60.40.10">
    <property type="entry name" value="PPM-type phosphatase domain"/>
    <property type="match status" value="1"/>
</dbReference>
<evidence type="ECO:0000259" key="5">
    <source>
        <dbReference type="PROSITE" id="PS50112"/>
    </source>
</evidence>
<dbReference type="PROSITE" id="PS50112">
    <property type="entry name" value="PAS"/>
    <property type="match status" value="1"/>
</dbReference>
<dbReference type="GO" id="GO:0006355">
    <property type="term" value="P:regulation of DNA-templated transcription"/>
    <property type="evidence" value="ECO:0007669"/>
    <property type="project" value="InterPro"/>
</dbReference>
<name>A0AAF1C4Z6_9CHRO</name>
<dbReference type="PROSITE" id="PS50113">
    <property type="entry name" value="PAC"/>
    <property type="match status" value="1"/>
</dbReference>
<dbReference type="InterPro" id="IPR001610">
    <property type="entry name" value="PAC"/>
</dbReference>
<dbReference type="SMART" id="SM00091">
    <property type="entry name" value="PAS"/>
    <property type="match status" value="1"/>
</dbReference>
<evidence type="ECO:0000313" key="7">
    <source>
        <dbReference type="EMBL" id="WPF87865.1"/>
    </source>
</evidence>
<dbReference type="InterPro" id="IPR036457">
    <property type="entry name" value="PPM-type-like_dom_sf"/>
</dbReference>
<dbReference type="PANTHER" id="PTHR43156">
    <property type="entry name" value="STAGE II SPORULATION PROTEIN E-RELATED"/>
    <property type="match status" value="1"/>
</dbReference>
<dbReference type="Gene3D" id="3.40.50.2300">
    <property type="match status" value="1"/>
</dbReference>
<dbReference type="GO" id="GO:0016791">
    <property type="term" value="F:phosphatase activity"/>
    <property type="evidence" value="ECO:0007669"/>
    <property type="project" value="TreeGrafter"/>
</dbReference>
<gene>
    <name evidence="7" type="ORF">SAY89_13820</name>
</gene>
<feature type="domain" description="PAS" evidence="5">
    <location>
        <begin position="136"/>
        <end position="206"/>
    </location>
</feature>
<dbReference type="PROSITE" id="PS50110">
    <property type="entry name" value="RESPONSE_REGULATORY"/>
    <property type="match status" value="1"/>
</dbReference>
<dbReference type="SMART" id="SM00086">
    <property type="entry name" value="PAC"/>
    <property type="match status" value="1"/>
</dbReference>
<dbReference type="Pfam" id="PF07228">
    <property type="entry name" value="SpoIIE"/>
    <property type="match status" value="1"/>
</dbReference>
<dbReference type="Gene3D" id="3.30.450.20">
    <property type="entry name" value="PAS domain"/>
    <property type="match status" value="1"/>
</dbReference>
<evidence type="ECO:0000259" key="4">
    <source>
        <dbReference type="PROSITE" id="PS50110"/>
    </source>
</evidence>
<dbReference type="InterPro" id="IPR001789">
    <property type="entry name" value="Sig_transdc_resp-reg_receiver"/>
</dbReference>
<dbReference type="InterPro" id="IPR000014">
    <property type="entry name" value="PAS"/>
</dbReference>
<dbReference type="SUPFAM" id="SSF55785">
    <property type="entry name" value="PYP-like sensor domain (PAS domain)"/>
    <property type="match status" value="1"/>
</dbReference>
<feature type="domain" description="PAC" evidence="6">
    <location>
        <begin position="213"/>
        <end position="265"/>
    </location>
</feature>
<accession>A0AAF1C4Z6</accession>
<dbReference type="AlphaFoldDB" id="A0AAF1C4Z6"/>
<dbReference type="RefSeq" id="WP_099434794.1">
    <property type="nucleotide sequence ID" value="NZ_CP138348.1"/>
</dbReference>
<dbReference type="CDD" id="cd00130">
    <property type="entry name" value="PAS"/>
    <property type="match status" value="1"/>
</dbReference>
<dbReference type="SMART" id="SM00448">
    <property type="entry name" value="REC"/>
    <property type="match status" value="1"/>
</dbReference>
<dbReference type="EMBL" id="CP138348">
    <property type="protein sequence ID" value="WPF87865.1"/>
    <property type="molecule type" value="Genomic_DNA"/>
</dbReference>
<keyword evidence="3" id="KW-0175">Coiled coil</keyword>
<dbReference type="Pfam" id="PF00989">
    <property type="entry name" value="PAS"/>
    <property type="match status" value="1"/>
</dbReference>
<keyword evidence="2" id="KW-0597">Phosphoprotein</keyword>
<evidence type="ECO:0000259" key="6">
    <source>
        <dbReference type="PROSITE" id="PS50113"/>
    </source>
</evidence>
<evidence type="ECO:0000256" key="3">
    <source>
        <dbReference type="SAM" id="Coils"/>
    </source>
</evidence>
<dbReference type="InterPro" id="IPR035965">
    <property type="entry name" value="PAS-like_dom_sf"/>
</dbReference>
<dbReference type="Pfam" id="PF00072">
    <property type="entry name" value="Response_reg"/>
    <property type="match status" value="1"/>
</dbReference>
<dbReference type="SUPFAM" id="SSF55781">
    <property type="entry name" value="GAF domain-like"/>
    <property type="match status" value="1"/>
</dbReference>
<dbReference type="InterPro" id="IPR011006">
    <property type="entry name" value="CheY-like_superfamily"/>
</dbReference>
<dbReference type="SMART" id="SM00331">
    <property type="entry name" value="PP2C_SIG"/>
    <property type="match status" value="1"/>
</dbReference>